<protein>
    <submittedName>
        <fullName evidence="1">Nucleotidyltransferase AbiEii toxin of type IV toxin-antitoxin system</fullName>
    </submittedName>
</protein>
<organism evidence="1 2">
    <name type="scientific">Thermodesulfitimonas autotrophica</name>
    <dbReference type="NCBI Taxonomy" id="1894989"/>
    <lineage>
        <taxon>Bacteria</taxon>
        <taxon>Bacillati</taxon>
        <taxon>Bacillota</taxon>
        <taxon>Clostridia</taxon>
        <taxon>Thermoanaerobacterales</taxon>
        <taxon>Thermoanaerobacteraceae</taxon>
        <taxon>Thermodesulfitimonas</taxon>
    </lineage>
</organism>
<dbReference type="OrthoDB" id="9780929at2"/>
<evidence type="ECO:0000313" key="1">
    <source>
        <dbReference type="EMBL" id="RPF49232.1"/>
    </source>
</evidence>
<proteinExistence type="predicted"/>
<comment type="caution">
    <text evidence="1">The sequence shown here is derived from an EMBL/GenBank/DDBJ whole genome shotgun (WGS) entry which is preliminary data.</text>
</comment>
<sequence>MLWEEVSRRSIREQVSAETVLREEVQKAVLAHFSLQRFFNAAVFQGGTALRLFYGNLRYSEDIDFVFTTKDTDLFRKIGTRIRNLARFVSEVFPFLEETAVKAQKETGTFKRFTLRLRPRDLGRVLRVNIEFANIPSRDNSLALLHYPPFNPAVRVESPHEILADKVVAVVLRPYIKGRDLWDIHYLAADRGLTVNTLLVYQKAADYGSTPADFEKGLAKAVTHVRTEGPVILAQEMKRFLPRPAAALYQSSYPEMAAKIAALLAAVSAGDSRDSER</sequence>
<dbReference type="GO" id="GO:0016740">
    <property type="term" value="F:transferase activity"/>
    <property type="evidence" value="ECO:0007669"/>
    <property type="project" value="UniProtKB-KW"/>
</dbReference>
<dbReference type="Gene3D" id="3.10.450.620">
    <property type="entry name" value="JHP933, nucleotidyltransferase-like core domain"/>
    <property type="match status" value="1"/>
</dbReference>
<name>A0A3N5BNI8_9THEO</name>
<dbReference type="RefSeq" id="WP_123926297.1">
    <property type="nucleotide sequence ID" value="NZ_RKRE01000001.1"/>
</dbReference>
<evidence type="ECO:0000313" key="2">
    <source>
        <dbReference type="Proteomes" id="UP000282654"/>
    </source>
</evidence>
<gene>
    <name evidence="1" type="ORF">EDD75_0036</name>
</gene>
<keyword evidence="2" id="KW-1185">Reference proteome</keyword>
<accession>A0A3N5BNI8</accession>
<reference evidence="1 2" key="1">
    <citation type="submission" date="2018-11" db="EMBL/GenBank/DDBJ databases">
        <title>Genomic Encyclopedia of Type Strains, Phase IV (KMG-IV): sequencing the most valuable type-strain genomes for metagenomic binning, comparative biology and taxonomic classification.</title>
        <authorList>
            <person name="Goeker M."/>
        </authorList>
    </citation>
    <scope>NUCLEOTIDE SEQUENCE [LARGE SCALE GENOMIC DNA]</scope>
    <source>
        <strain evidence="1 2">DSM 102936</strain>
    </source>
</reference>
<dbReference type="Proteomes" id="UP000282654">
    <property type="component" value="Unassembled WGS sequence"/>
</dbReference>
<dbReference type="EMBL" id="RKRE01000001">
    <property type="protein sequence ID" value="RPF49232.1"/>
    <property type="molecule type" value="Genomic_DNA"/>
</dbReference>
<dbReference type="AlphaFoldDB" id="A0A3N5BNI8"/>
<dbReference type="Pfam" id="PF08843">
    <property type="entry name" value="AbiEii"/>
    <property type="match status" value="1"/>
</dbReference>
<dbReference type="InterPro" id="IPR014942">
    <property type="entry name" value="AbiEii"/>
</dbReference>
<keyword evidence="1" id="KW-0808">Transferase</keyword>